<dbReference type="EMBL" id="LGAP01000035">
    <property type="protein sequence ID" value="KOF13570.1"/>
    <property type="molecule type" value="Genomic_DNA"/>
</dbReference>
<sequence length="200" mass="22237">MTLISAINEVCDIVSLDRFDSVYGSNDPNAQTMVALAQEAGDEISRRGDWQRMLKQHVVIALPQNLPADYQRLTPGGAIRTATGSFFRPITNSSQWAVIAAAAPAQPYFFIRDNQIHLSPASAGAAAVIDYVSRNWVLGDPFEERDTLKADDDRPLFAERLLTKGILWRWKRQKGLPYDDSLAEFEADLIQEINADRGAS</sequence>
<accession>A0A0L8BG90</accession>
<organism evidence="1 2">
    <name type="scientific">Ensifer adhaerens</name>
    <name type="common">Sinorhizobium morelense</name>
    <dbReference type="NCBI Taxonomy" id="106592"/>
    <lineage>
        <taxon>Bacteria</taxon>
        <taxon>Pseudomonadati</taxon>
        <taxon>Pseudomonadota</taxon>
        <taxon>Alphaproteobacteria</taxon>
        <taxon>Hyphomicrobiales</taxon>
        <taxon>Rhizobiaceae</taxon>
        <taxon>Sinorhizobium/Ensifer group</taxon>
        <taxon>Ensifer</taxon>
    </lineage>
</organism>
<dbReference type="Pfam" id="PF24175">
    <property type="entry name" value="SU10_adaptor"/>
    <property type="match status" value="1"/>
</dbReference>
<dbReference type="RefSeq" id="WP_053252560.1">
    <property type="nucleotide sequence ID" value="NZ_LGAP01000035.1"/>
</dbReference>
<comment type="caution">
    <text evidence="1">The sequence shown here is derived from an EMBL/GenBank/DDBJ whole genome shotgun (WGS) entry which is preliminary data.</text>
</comment>
<evidence type="ECO:0000313" key="2">
    <source>
        <dbReference type="Proteomes" id="UP000037425"/>
    </source>
</evidence>
<reference evidence="2" key="1">
    <citation type="submission" date="2015-07" db="EMBL/GenBank/DDBJ databases">
        <title>Whole genome sequence of an Ensifer adhaerens strain isolated from a cave pool in the Wind Cave National Park.</title>
        <authorList>
            <person name="Eng W.W.H."/>
            <person name="Gan H.M."/>
            <person name="Barton H.A."/>
            <person name="Savka M.A."/>
        </authorList>
    </citation>
    <scope>NUCLEOTIDE SEQUENCE [LARGE SCALE GENOMIC DNA]</scope>
    <source>
        <strain evidence="2">SD006</strain>
    </source>
</reference>
<evidence type="ECO:0000313" key="1">
    <source>
        <dbReference type="EMBL" id="KOF13570.1"/>
    </source>
</evidence>
<protein>
    <submittedName>
        <fullName evidence="1">Uncharacterized protein</fullName>
    </submittedName>
</protein>
<dbReference type="PATRIC" id="fig|106592.7.peg.5269"/>
<name>A0A0L8BG90_ENSAD</name>
<dbReference type="Proteomes" id="UP000037425">
    <property type="component" value="Unassembled WGS sequence"/>
</dbReference>
<dbReference type="OrthoDB" id="7220388at2"/>
<dbReference type="InterPro" id="IPR056209">
    <property type="entry name" value="SU10_adaptor"/>
</dbReference>
<dbReference type="AlphaFoldDB" id="A0A0L8BG90"/>
<proteinExistence type="predicted"/>
<gene>
    <name evidence="1" type="ORF">AC244_30480</name>
</gene>